<evidence type="ECO:0008006" key="5">
    <source>
        <dbReference type="Google" id="ProtNLM"/>
    </source>
</evidence>
<gene>
    <name evidence="2" type="ORF">GPM918_LOCUS23989</name>
    <name evidence="3" type="ORF">SRO942_LOCUS23988</name>
</gene>
<feature type="compositionally biased region" description="Polar residues" evidence="1">
    <location>
        <begin position="432"/>
        <end position="453"/>
    </location>
</feature>
<proteinExistence type="predicted"/>
<evidence type="ECO:0000313" key="3">
    <source>
        <dbReference type="EMBL" id="CAF3970732.1"/>
    </source>
</evidence>
<feature type="region of interest" description="Disordered" evidence="1">
    <location>
        <begin position="41"/>
        <end position="62"/>
    </location>
</feature>
<accession>A0A814WJR5</accession>
<comment type="caution">
    <text evidence="2">The sequence shown here is derived from an EMBL/GenBank/DDBJ whole genome shotgun (WGS) entry which is preliminary data.</text>
</comment>
<sequence length="725" mass="83076">MTYLVNRPSTWALNAAVRPVVPGWISVGDVGLTRGDVVEDDRVGGDHSASNNGSVEVASGRGENKNLKDRGLELDFVFTDFKMNKFLSCKQALDVLSTHTKLSKLPDQITGNTVYVLGLSTGTQDQWKYDNYKWTSSCVRDLNLNKVAQFHSTHFVSEDDSNENLPCEEKFRKKVYILIEDQLTVIVHYLGDETKGLRATHTPRSILNKIDERVKNQTPSNVYREMICSEEGALTVKNKRQIRYRRQKILNELKLTHDDIYACYSIGINYPEFVRMMILLPRIVIICAHQAAIDSFNSLLKITTTHIVISYDTTFNLVDGYVSSLIYHHDGFIQQPSIVLAYMIHDVKQEQSHLHFCRVINDLCPQLHSKCLLISDNEKSFKNAFQKVFPDLIQMRCHNHLYRNIYRRTLKYRKADNNASAPKNLGEDDEQAQTMRTAQQQPPTTGNNQSNVFNDIFNGVFNNNQEHNDQRLDEYDSNVIDNYKFDLEIAELVDGVHHYIVMEHDYCGSTVQHQLSSPNQENTSEENITATDIILVPETRKETAREYKLKPTFDKLMVEKSLLTFLDTYDPRELIKKIKNLNIENNDLTLSEDDEDGILPAPHREERKPLSQLELSQALIHDDSVTYLRKKAVKTEMRIPVTQQEIKLNCSLLRKSTKAEAGIKKTGTKQPSVWDTEKQNKASNDSISKLSKKLVKQTTASSQKNVRRRAMANIENLLNETLESE</sequence>
<reference evidence="2" key="1">
    <citation type="submission" date="2021-02" db="EMBL/GenBank/DDBJ databases">
        <authorList>
            <person name="Nowell W R."/>
        </authorList>
    </citation>
    <scope>NUCLEOTIDE SEQUENCE</scope>
</reference>
<feature type="region of interest" description="Disordered" evidence="1">
    <location>
        <begin position="417"/>
        <end position="453"/>
    </location>
</feature>
<protein>
    <recommendedName>
        <fullName evidence="5">MULE transposase domain-containing protein</fullName>
    </recommendedName>
</protein>
<name>A0A814WJR5_9BILA</name>
<dbReference type="OrthoDB" id="5791190at2759"/>
<dbReference type="EMBL" id="CAJOBC010008778">
    <property type="protein sequence ID" value="CAF3970732.1"/>
    <property type="molecule type" value="Genomic_DNA"/>
</dbReference>
<feature type="region of interest" description="Disordered" evidence="1">
    <location>
        <begin position="659"/>
        <end position="688"/>
    </location>
</feature>
<dbReference type="Proteomes" id="UP000681722">
    <property type="component" value="Unassembled WGS sequence"/>
</dbReference>
<evidence type="ECO:0000313" key="4">
    <source>
        <dbReference type="Proteomes" id="UP000663829"/>
    </source>
</evidence>
<dbReference type="Proteomes" id="UP000663829">
    <property type="component" value="Unassembled WGS sequence"/>
</dbReference>
<organism evidence="2 4">
    <name type="scientific">Didymodactylos carnosus</name>
    <dbReference type="NCBI Taxonomy" id="1234261"/>
    <lineage>
        <taxon>Eukaryota</taxon>
        <taxon>Metazoa</taxon>
        <taxon>Spiralia</taxon>
        <taxon>Gnathifera</taxon>
        <taxon>Rotifera</taxon>
        <taxon>Eurotatoria</taxon>
        <taxon>Bdelloidea</taxon>
        <taxon>Philodinida</taxon>
        <taxon>Philodinidae</taxon>
        <taxon>Didymodactylos</taxon>
    </lineage>
</organism>
<keyword evidence="4" id="KW-1185">Reference proteome</keyword>
<evidence type="ECO:0000256" key="1">
    <source>
        <dbReference type="SAM" id="MobiDB-lite"/>
    </source>
</evidence>
<evidence type="ECO:0000313" key="2">
    <source>
        <dbReference type="EMBL" id="CAF1206443.1"/>
    </source>
</evidence>
<dbReference type="EMBL" id="CAJNOQ010008777">
    <property type="protein sequence ID" value="CAF1206443.1"/>
    <property type="molecule type" value="Genomic_DNA"/>
</dbReference>
<dbReference type="AlphaFoldDB" id="A0A814WJR5"/>